<proteinExistence type="predicted"/>
<name>A0ABM9YST6_9PAST</name>
<reference evidence="1 2" key="1">
    <citation type="journal article" date="2010" name="Vet. Microbiol.">
        <title>Production of haemolysins by strains of the Actinobacillus minor/porcitonsillarum complex.</title>
        <authorList>
            <person name="Arya G."/>
            <person name="Niven D.F."/>
        </authorList>
    </citation>
    <scope>NUCLEOTIDE SEQUENCE [LARGE SCALE GENOMIC DNA]</scope>
    <source>
        <strain evidence="2">strain 202</strain>
    </source>
</reference>
<accession>A0ABM9YST6</accession>
<keyword evidence="2" id="KW-1185">Reference proteome</keyword>
<evidence type="ECO:0000313" key="1">
    <source>
        <dbReference type="EMBL" id="EEV24316.1"/>
    </source>
</evidence>
<comment type="caution">
    <text evidence="1">The sequence shown here is derived from an EMBL/GenBank/DDBJ whole genome shotgun (WGS) entry which is preliminary data.</text>
</comment>
<dbReference type="Proteomes" id="UP000003394">
    <property type="component" value="Unassembled WGS sequence"/>
</dbReference>
<sequence length="51" mass="5850">MMVQASRFIPKEKAIYLDVSSSKWLLIRWDISLICALVRLLGTTELLVIKS</sequence>
<dbReference type="EMBL" id="ACFT01000042">
    <property type="protein sequence ID" value="EEV24316.1"/>
    <property type="molecule type" value="Genomic_DNA"/>
</dbReference>
<organism evidence="1 2">
    <name type="scientific">Actinobacillus minor 202</name>
    <dbReference type="NCBI Taxonomy" id="591023"/>
    <lineage>
        <taxon>Bacteria</taxon>
        <taxon>Pseudomonadati</taxon>
        <taxon>Pseudomonadota</taxon>
        <taxon>Gammaproteobacteria</taxon>
        <taxon>Pasteurellales</taxon>
        <taxon>Pasteurellaceae</taxon>
        <taxon>Actinobacillus</taxon>
    </lineage>
</organism>
<protein>
    <submittedName>
        <fullName evidence="1">Uncharacterized protein</fullName>
    </submittedName>
</protein>
<evidence type="ECO:0000313" key="2">
    <source>
        <dbReference type="Proteomes" id="UP000003394"/>
    </source>
</evidence>
<gene>
    <name evidence="1" type="ORF">AM202_05142</name>
</gene>